<proteinExistence type="predicted"/>
<feature type="transmembrane region" description="Helical" evidence="1">
    <location>
        <begin position="7"/>
        <end position="27"/>
    </location>
</feature>
<keyword evidence="1" id="KW-0812">Transmembrane</keyword>
<feature type="transmembrane region" description="Helical" evidence="1">
    <location>
        <begin position="98"/>
        <end position="114"/>
    </location>
</feature>
<name>A0A6C0I697_9ZZZZ</name>
<evidence type="ECO:0000256" key="1">
    <source>
        <dbReference type="SAM" id="Phobius"/>
    </source>
</evidence>
<keyword evidence="1" id="KW-0472">Membrane</keyword>
<dbReference type="Pfam" id="PF04342">
    <property type="entry name" value="DMT_6"/>
    <property type="match status" value="1"/>
</dbReference>
<protein>
    <submittedName>
        <fullName evidence="2">Uncharacterized protein</fullName>
    </submittedName>
</protein>
<reference evidence="2" key="1">
    <citation type="journal article" date="2020" name="Nature">
        <title>Giant virus diversity and host interactions through global metagenomics.</title>
        <authorList>
            <person name="Schulz F."/>
            <person name="Roux S."/>
            <person name="Paez-Espino D."/>
            <person name="Jungbluth S."/>
            <person name="Walsh D.A."/>
            <person name="Denef V.J."/>
            <person name="McMahon K.D."/>
            <person name="Konstantinidis K.T."/>
            <person name="Eloe-Fadrosh E.A."/>
            <person name="Kyrpides N.C."/>
            <person name="Woyke T."/>
        </authorList>
    </citation>
    <scope>NUCLEOTIDE SEQUENCE</scope>
    <source>
        <strain evidence="2">GVMAG-M-3300023184-51</strain>
    </source>
</reference>
<evidence type="ECO:0000313" key="2">
    <source>
        <dbReference type="EMBL" id="QHT88528.1"/>
    </source>
</evidence>
<accession>A0A6C0I697</accession>
<dbReference type="InterPro" id="IPR007437">
    <property type="entry name" value="DUF486"/>
</dbReference>
<feature type="transmembrane region" description="Helical" evidence="1">
    <location>
        <begin position="74"/>
        <end position="92"/>
    </location>
</feature>
<organism evidence="2">
    <name type="scientific">viral metagenome</name>
    <dbReference type="NCBI Taxonomy" id="1070528"/>
    <lineage>
        <taxon>unclassified sequences</taxon>
        <taxon>metagenomes</taxon>
        <taxon>organismal metagenomes</taxon>
    </lineage>
</organism>
<sequence length="120" mass="13769">MNILQTVILWLFLNILIVIAMQLALFTQTTGELKTASMVEKIITSEFWATVEWVFVIPAQRLGILFLNPAQLAMSSYIFNFMSQIFSNSFWLKLPTTIDDYAGMTIILLGLYFAKFRIFG</sequence>
<keyword evidence="1" id="KW-1133">Transmembrane helix</keyword>
<dbReference type="AlphaFoldDB" id="A0A6C0I697"/>
<dbReference type="EMBL" id="MN740118">
    <property type="protein sequence ID" value="QHT88528.1"/>
    <property type="molecule type" value="Genomic_DNA"/>
</dbReference>